<reference evidence="1 2" key="1">
    <citation type="journal article" date="2021" name="Elife">
        <title>Chloroplast acquisition without the gene transfer in kleptoplastic sea slugs, Plakobranchus ocellatus.</title>
        <authorList>
            <person name="Maeda T."/>
            <person name="Takahashi S."/>
            <person name="Yoshida T."/>
            <person name="Shimamura S."/>
            <person name="Takaki Y."/>
            <person name="Nagai Y."/>
            <person name="Toyoda A."/>
            <person name="Suzuki Y."/>
            <person name="Arimoto A."/>
            <person name="Ishii H."/>
            <person name="Satoh N."/>
            <person name="Nishiyama T."/>
            <person name="Hasebe M."/>
            <person name="Maruyama T."/>
            <person name="Minagawa J."/>
            <person name="Obokata J."/>
            <person name="Shigenobu S."/>
        </authorList>
    </citation>
    <scope>NUCLEOTIDE SEQUENCE [LARGE SCALE GENOMIC DNA]</scope>
</reference>
<dbReference type="Proteomes" id="UP000735302">
    <property type="component" value="Unassembled WGS sequence"/>
</dbReference>
<keyword evidence="2" id="KW-1185">Reference proteome</keyword>
<gene>
    <name evidence="1" type="ORF">PoB_001901000</name>
</gene>
<evidence type="ECO:0000313" key="1">
    <source>
        <dbReference type="EMBL" id="GFN92504.1"/>
    </source>
</evidence>
<sequence>MLKSVTLSFKELKVVSVIYIRKETFKGFAKISLDPKSADRPATVQATRALDNPEAGTMATRLGQACQMCENAGIVLPSCALTNQSGDGHVCTRIKGEELDNA</sequence>
<evidence type="ECO:0000313" key="2">
    <source>
        <dbReference type="Proteomes" id="UP000735302"/>
    </source>
</evidence>
<protein>
    <submittedName>
        <fullName evidence="1">Uncharacterized protein</fullName>
    </submittedName>
</protein>
<proteinExistence type="predicted"/>
<name>A0AAV3ZBI4_9GAST</name>
<dbReference type="AlphaFoldDB" id="A0AAV3ZBI4"/>
<accession>A0AAV3ZBI4</accession>
<organism evidence="1 2">
    <name type="scientific">Plakobranchus ocellatus</name>
    <dbReference type="NCBI Taxonomy" id="259542"/>
    <lineage>
        <taxon>Eukaryota</taxon>
        <taxon>Metazoa</taxon>
        <taxon>Spiralia</taxon>
        <taxon>Lophotrochozoa</taxon>
        <taxon>Mollusca</taxon>
        <taxon>Gastropoda</taxon>
        <taxon>Heterobranchia</taxon>
        <taxon>Euthyneura</taxon>
        <taxon>Panpulmonata</taxon>
        <taxon>Sacoglossa</taxon>
        <taxon>Placobranchoidea</taxon>
        <taxon>Plakobranchidae</taxon>
        <taxon>Plakobranchus</taxon>
    </lineage>
</organism>
<comment type="caution">
    <text evidence="1">The sequence shown here is derived from an EMBL/GenBank/DDBJ whole genome shotgun (WGS) entry which is preliminary data.</text>
</comment>
<dbReference type="EMBL" id="BLXT01002252">
    <property type="protein sequence ID" value="GFN92504.1"/>
    <property type="molecule type" value="Genomic_DNA"/>
</dbReference>